<dbReference type="EMBL" id="BMKF01000001">
    <property type="protein sequence ID" value="GGB57380.1"/>
    <property type="molecule type" value="Genomic_DNA"/>
</dbReference>
<organism evidence="7 8">
    <name type="scientific">Henriciella pelagia</name>
    <dbReference type="NCBI Taxonomy" id="1977912"/>
    <lineage>
        <taxon>Bacteria</taxon>
        <taxon>Pseudomonadati</taxon>
        <taxon>Pseudomonadota</taxon>
        <taxon>Alphaproteobacteria</taxon>
        <taxon>Hyphomonadales</taxon>
        <taxon>Hyphomonadaceae</taxon>
        <taxon>Henriciella</taxon>
    </lineage>
</organism>
<proteinExistence type="inferred from homology"/>
<accession>A0ABQ1J431</accession>
<evidence type="ECO:0000256" key="1">
    <source>
        <dbReference type="ARBA" id="ARBA00007365"/>
    </source>
</evidence>
<comment type="similarity">
    <text evidence="1">Belongs to the cyclophilin-type PPIase family.</text>
</comment>
<evidence type="ECO:0000256" key="3">
    <source>
        <dbReference type="ARBA" id="ARBA00023110"/>
    </source>
</evidence>
<dbReference type="PANTHER" id="PTHR45625">
    <property type="entry name" value="PEPTIDYL-PROLYL CIS-TRANS ISOMERASE-RELATED"/>
    <property type="match status" value="1"/>
</dbReference>
<dbReference type="EC" id="5.2.1.8" evidence="2"/>
<dbReference type="Proteomes" id="UP000628854">
    <property type="component" value="Unassembled WGS sequence"/>
</dbReference>
<dbReference type="InterPro" id="IPR029000">
    <property type="entry name" value="Cyclophilin-like_dom_sf"/>
</dbReference>
<evidence type="ECO:0000313" key="7">
    <source>
        <dbReference type="EMBL" id="GGB57380.1"/>
    </source>
</evidence>
<sequence length="305" mass="33308">MNITRTVSMALGCASMIVAAACAQEAPASAETEAAAPAAPQFTINDVEAAPDEWREVEAENLWVLDTTKGRIVVEMLPEVAPAHVEQFRAITRSGDFDGTVFHRVIDDFMAQGGDIFALKGRESGLPNIEGEFTFRRNPNDMVMNPIGPAQDAKQGLYKGFPMASQAQFVAEMTADNLLDSWIPHCPGIVSTARTNDPNSANSQFFLMRHQASHLDKQYTAWGRVLEGFDVVRAIKKGPEPNGTPIENPDVLNKAVMASDLPEGERPKVYVQRTDTQEWTDRLAAAAQLKNDICDLPRVPAVVEG</sequence>
<dbReference type="SUPFAM" id="SSF50891">
    <property type="entry name" value="Cyclophilin-like"/>
    <property type="match status" value="1"/>
</dbReference>
<dbReference type="Pfam" id="PF00160">
    <property type="entry name" value="Pro_isomerase"/>
    <property type="match status" value="1"/>
</dbReference>
<dbReference type="InterPro" id="IPR044666">
    <property type="entry name" value="Cyclophilin_A-like"/>
</dbReference>
<dbReference type="RefSeq" id="WP_084393995.1">
    <property type="nucleotide sequence ID" value="NZ_BMKF01000001.1"/>
</dbReference>
<evidence type="ECO:0000259" key="6">
    <source>
        <dbReference type="PROSITE" id="PS50072"/>
    </source>
</evidence>
<dbReference type="CDD" id="cd00317">
    <property type="entry name" value="cyclophilin"/>
    <property type="match status" value="1"/>
</dbReference>
<dbReference type="GO" id="GO:0016853">
    <property type="term" value="F:isomerase activity"/>
    <property type="evidence" value="ECO:0007669"/>
    <property type="project" value="UniProtKB-KW"/>
</dbReference>
<reference evidence="8" key="1">
    <citation type="journal article" date="2019" name="Int. J. Syst. Evol. Microbiol.">
        <title>The Global Catalogue of Microorganisms (GCM) 10K type strain sequencing project: providing services to taxonomists for standard genome sequencing and annotation.</title>
        <authorList>
            <consortium name="The Broad Institute Genomics Platform"/>
            <consortium name="The Broad Institute Genome Sequencing Center for Infectious Disease"/>
            <person name="Wu L."/>
            <person name="Ma J."/>
        </authorList>
    </citation>
    <scope>NUCLEOTIDE SEQUENCE [LARGE SCALE GENOMIC DNA]</scope>
    <source>
        <strain evidence="8">CGMCC 1.15928</strain>
    </source>
</reference>
<protein>
    <recommendedName>
        <fullName evidence="2">peptidylprolyl isomerase</fullName>
        <ecNumber evidence="2">5.2.1.8</ecNumber>
    </recommendedName>
</protein>
<comment type="caution">
    <text evidence="7">The sequence shown here is derived from an EMBL/GenBank/DDBJ whole genome shotgun (WGS) entry which is preliminary data.</text>
</comment>
<keyword evidence="5" id="KW-0732">Signal</keyword>
<dbReference type="PANTHER" id="PTHR45625:SF4">
    <property type="entry name" value="PEPTIDYLPROLYL ISOMERASE DOMAIN AND WD REPEAT-CONTAINING PROTEIN 1"/>
    <property type="match status" value="1"/>
</dbReference>
<keyword evidence="8" id="KW-1185">Reference proteome</keyword>
<dbReference type="PROSITE" id="PS00170">
    <property type="entry name" value="CSA_PPIASE_1"/>
    <property type="match status" value="1"/>
</dbReference>
<feature type="signal peptide" evidence="5">
    <location>
        <begin position="1"/>
        <end position="23"/>
    </location>
</feature>
<dbReference type="PROSITE" id="PS50072">
    <property type="entry name" value="CSA_PPIASE_2"/>
    <property type="match status" value="1"/>
</dbReference>
<dbReference type="InterPro" id="IPR020892">
    <property type="entry name" value="Cyclophilin-type_PPIase_CS"/>
</dbReference>
<feature type="domain" description="PPIase cyclophilin-type" evidence="6">
    <location>
        <begin position="70"/>
        <end position="263"/>
    </location>
</feature>
<name>A0ABQ1J431_9PROT</name>
<evidence type="ECO:0000256" key="5">
    <source>
        <dbReference type="SAM" id="SignalP"/>
    </source>
</evidence>
<dbReference type="PROSITE" id="PS51257">
    <property type="entry name" value="PROKAR_LIPOPROTEIN"/>
    <property type="match status" value="1"/>
</dbReference>
<gene>
    <name evidence="7" type="ORF">GCM10011503_02190</name>
</gene>
<evidence type="ECO:0000256" key="4">
    <source>
        <dbReference type="ARBA" id="ARBA00023235"/>
    </source>
</evidence>
<keyword evidence="3" id="KW-0697">Rotamase</keyword>
<dbReference type="InterPro" id="IPR002130">
    <property type="entry name" value="Cyclophilin-type_PPIase_dom"/>
</dbReference>
<keyword evidence="4 7" id="KW-0413">Isomerase</keyword>
<evidence type="ECO:0000256" key="2">
    <source>
        <dbReference type="ARBA" id="ARBA00013194"/>
    </source>
</evidence>
<evidence type="ECO:0000313" key="8">
    <source>
        <dbReference type="Proteomes" id="UP000628854"/>
    </source>
</evidence>
<dbReference type="Gene3D" id="2.40.100.10">
    <property type="entry name" value="Cyclophilin-like"/>
    <property type="match status" value="1"/>
</dbReference>
<feature type="chain" id="PRO_5047399500" description="peptidylprolyl isomerase" evidence="5">
    <location>
        <begin position="24"/>
        <end position="305"/>
    </location>
</feature>
<dbReference type="PRINTS" id="PR00153">
    <property type="entry name" value="CSAPPISMRASE"/>
</dbReference>